<comment type="subcellular location">
    <subcellularLocation>
        <location evidence="1">Cell membrane</location>
        <topology evidence="1">Multi-pass membrane protein</topology>
    </subcellularLocation>
</comment>
<evidence type="ECO:0000256" key="7">
    <source>
        <dbReference type="ARBA" id="ARBA00023136"/>
    </source>
</evidence>
<reference evidence="12" key="1">
    <citation type="journal article" date="2019" name="Int. J. Syst. Evol. Microbiol.">
        <title>The Global Catalogue of Microorganisms (GCM) 10K type strain sequencing project: providing services to taxonomists for standard genome sequencing and annotation.</title>
        <authorList>
            <consortium name="The Broad Institute Genomics Platform"/>
            <consortium name="The Broad Institute Genome Sequencing Center for Infectious Disease"/>
            <person name="Wu L."/>
            <person name="Ma J."/>
        </authorList>
    </citation>
    <scope>NUCLEOTIDE SEQUENCE [LARGE SCALE GENOMIC DNA]</scope>
    <source>
        <strain evidence="12">CCUG 63418</strain>
    </source>
</reference>
<dbReference type="PIRSF" id="PIRSF500217">
    <property type="entry name" value="AlgI"/>
    <property type="match status" value="1"/>
</dbReference>
<evidence type="ECO:0000256" key="5">
    <source>
        <dbReference type="ARBA" id="ARBA00022692"/>
    </source>
</evidence>
<dbReference type="InterPro" id="IPR024194">
    <property type="entry name" value="Ac/AlaTfrase_AlgI/DltB"/>
</dbReference>
<protein>
    <submittedName>
        <fullName evidence="11">MBOAT family O-acyltransferase</fullName>
    </submittedName>
</protein>
<keyword evidence="6 10" id="KW-1133">Transmembrane helix</keyword>
<gene>
    <name evidence="11" type="ORF">ACFQZS_05775</name>
</gene>
<evidence type="ECO:0000256" key="9">
    <source>
        <dbReference type="PIRNR" id="PIRNR016636"/>
    </source>
</evidence>
<dbReference type="InterPro" id="IPR004299">
    <property type="entry name" value="MBOAT_fam"/>
</dbReference>
<evidence type="ECO:0000256" key="3">
    <source>
        <dbReference type="ARBA" id="ARBA00022475"/>
    </source>
</evidence>
<evidence type="ECO:0000256" key="8">
    <source>
        <dbReference type="ARBA" id="ARBA00023315"/>
    </source>
</evidence>
<keyword evidence="7 9" id="KW-0472">Membrane</keyword>
<accession>A0ABW2YWP7</accession>
<dbReference type="Pfam" id="PF03062">
    <property type="entry name" value="MBOAT"/>
    <property type="match status" value="1"/>
</dbReference>
<feature type="transmembrane region" description="Helical" evidence="10">
    <location>
        <begin position="132"/>
        <end position="151"/>
    </location>
</feature>
<keyword evidence="4 9" id="KW-0808">Transferase</keyword>
<feature type="transmembrane region" description="Helical" evidence="10">
    <location>
        <begin position="102"/>
        <end position="120"/>
    </location>
</feature>
<name>A0ABW2YWP7_9SPHI</name>
<keyword evidence="3 9" id="KW-1003">Cell membrane</keyword>
<feature type="transmembrane region" description="Helical" evidence="10">
    <location>
        <begin position="329"/>
        <end position="346"/>
    </location>
</feature>
<evidence type="ECO:0000256" key="1">
    <source>
        <dbReference type="ARBA" id="ARBA00004651"/>
    </source>
</evidence>
<comment type="similarity">
    <text evidence="2 9">Belongs to the membrane-bound acyltransferase family.</text>
</comment>
<dbReference type="Proteomes" id="UP001596958">
    <property type="component" value="Unassembled WGS sequence"/>
</dbReference>
<evidence type="ECO:0000256" key="6">
    <source>
        <dbReference type="ARBA" id="ARBA00022989"/>
    </source>
</evidence>
<evidence type="ECO:0000313" key="11">
    <source>
        <dbReference type="EMBL" id="MFD0749643.1"/>
    </source>
</evidence>
<feature type="transmembrane region" description="Helical" evidence="10">
    <location>
        <begin position="433"/>
        <end position="454"/>
    </location>
</feature>
<evidence type="ECO:0000256" key="10">
    <source>
        <dbReference type="SAM" id="Phobius"/>
    </source>
</evidence>
<dbReference type="PANTHER" id="PTHR13285:SF23">
    <property type="entry name" value="TEICHOIC ACID D-ALANYLTRANSFERASE"/>
    <property type="match status" value="1"/>
</dbReference>
<feature type="transmembrane region" description="Helical" evidence="10">
    <location>
        <begin position="490"/>
        <end position="506"/>
    </location>
</feature>
<keyword evidence="12" id="KW-1185">Reference proteome</keyword>
<keyword evidence="5 10" id="KW-0812">Transmembrane</keyword>
<proteinExistence type="inferred from homology"/>
<keyword evidence="8 9" id="KW-0012">Acyltransferase</keyword>
<sequence length="517" mass="58794">MPLLGLVLFLITRFKLNKSLIPVLLLASVIFYSFTNLVFVSILFISIVLNFFIGKKIGGEKIKNKSWLIIGITFNIALIAIFKYTDVIKLIGLALHQGNLGFSLPLGISFYSFAQMGYLFDIYEGSKPEEKLGTYALFAGFFPTVTSGPIMQYDHEGKQLQKLTIDKLNIERTTRGICLILIGLTKKVIFADTAAEIADVVFSAAHQHVAINFYEAWVGATAYSLQLYFDFSGYSDIAIGLGWILGINITWNFDSPYKATSIVDFWRRWHISLSNWLNNYVFEPINYGFNKKARSYKFLSKNVGLYGYLVGTFVTMFICGLWHGATVNFILWGLFHTALIFINRFWGIFKKGLPENWSKPFTMELNWLNRLITFVSVSFGWVLFRSVDISSSLTMWRGMTGLNGFYVPAAIVSKLHLSSLQNFINLTTVNHDVLGPILTVCITLALLLFIAMGLPNSREIMCNQYKAPKSRILNLLVNVLRIGDGWRPSYVWLIIMSFMTISLVTWDKLAKFLYFNF</sequence>
<dbReference type="RefSeq" id="WP_377098192.1">
    <property type="nucleotide sequence ID" value="NZ_JBHTHU010000005.1"/>
</dbReference>
<dbReference type="InterPro" id="IPR028362">
    <property type="entry name" value="AlgI"/>
</dbReference>
<dbReference type="InterPro" id="IPR051085">
    <property type="entry name" value="MB_O-acyltransferase"/>
</dbReference>
<dbReference type="PIRSF" id="PIRSF016636">
    <property type="entry name" value="AlgI_DltB"/>
    <property type="match status" value="1"/>
</dbReference>
<evidence type="ECO:0000313" key="12">
    <source>
        <dbReference type="Proteomes" id="UP001596958"/>
    </source>
</evidence>
<feature type="transmembrane region" description="Helical" evidence="10">
    <location>
        <begin position="65"/>
        <end position="82"/>
    </location>
</feature>
<organism evidence="11 12">
    <name type="scientific">Mucilaginibacter calamicampi</name>
    <dbReference type="NCBI Taxonomy" id="1302352"/>
    <lineage>
        <taxon>Bacteria</taxon>
        <taxon>Pseudomonadati</taxon>
        <taxon>Bacteroidota</taxon>
        <taxon>Sphingobacteriia</taxon>
        <taxon>Sphingobacteriales</taxon>
        <taxon>Sphingobacteriaceae</taxon>
        <taxon>Mucilaginibacter</taxon>
    </lineage>
</organism>
<evidence type="ECO:0000256" key="4">
    <source>
        <dbReference type="ARBA" id="ARBA00022679"/>
    </source>
</evidence>
<feature type="transmembrane region" description="Helical" evidence="10">
    <location>
        <begin position="30"/>
        <end position="53"/>
    </location>
</feature>
<dbReference type="PANTHER" id="PTHR13285">
    <property type="entry name" value="ACYLTRANSFERASE"/>
    <property type="match status" value="1"/>
</dbReference>
<evidence type="ECO:0000256" key="2">
    <source>
        <dbReference type="ARBA" id="ARBA00010323"/>
    </source>
</evidence>
<comment type="caution">
    <text evidence="11">The sequence shown here is derived from an EMBL/GenBank/DDBJ whole genome shotgun (WGS) entry which is preliminary data.</text>
</comment>
<feature type="transmembrane region" description="Helical" evidence="10">
    <location>
        <begin position="303"/>
        <end position="323"/>
    </location>
</feature>
<dbReference type="EMBL" id="JBHTHU010000005">
    <property type="protein sequence ID" value="MFD0749643.1"/>
    <property type="molecule type" value="Genomic_DNA"/>
</dbReference>
<feature type="transmembrane region" description="Helical" evidence="10">
    <location>
        <begin position="231"/>
        <end position="251"/>
    </location>
</feature>
<feature type="transmembrane region" description="Helical" evidence="10">
    <location>
        <begin position="367"/>
        <end position="384"/>
    </location>
</feature>